<name>A0ABM4D1L5_HYDVU</name>
<reference evidence="2" key="1">
    <citation type="submission" date="2025-08" db="UniProtKB">
        <authorList>
            <consortium name="RefSeq"/>
        </authorList>
    </citation>
    <scope>IDENTIFICATION</scope>
</reference>
<sequence>MILRADFNGHVGECNSGDEEVMDRYGVKERNTEGQMVVDFSKRIKMAEFNTYFKKKEEHRMTYKSGGRGTQVDYILCKRRNLKEDGFGDEEEEESESRAEPKIRWWKLKDEDCCLKFRDDVRQALGGGVLDTWDETSNTLRDVARKILGMTSEQKKIDKETWWWNEEVRESLRGKRLAKKNWHFQQDEESRQKYKKMCDNTKRAVAKAKEKAFSNLYEKLNTKE</sequence>
<proteinExistence type="predicted"/>
<dbReference type="Gene3D" id="3.60.10.10">
    <property type="entry name" value="Endonuclease/exonuclease/phosphatase"/>
    <property type="match status" value="1"/>
</dbReference>
<accession>A0ABM4D1L5</accession>
<dbReference type="InterPro" id="IPR036691">
    <property type="entry name" value="Endo/exonu/phosph_ase_sf"/>
</dbReference>
<gene>
    <name evidence="2" type="primary">LOC136088371</name>
</gene>
<organism evidence="1 2">
    <name type="scientific">Hydra vulgaris</name>
    <name type="common">Hydra</name>
    <name type="synonym">Hydra attenuata</name>
    <dbReference type="NCBI Taxonomy" id="6087"/>
    <lineage>
        <taxon>Eukaryota</taxon>
        <taxon>Metazoa</taxon>
        <taxon>Cnidaria</taxon>
        <taxon>Hydrozoa</taxon>
        <taxon>Hydroidolina</taxon>
        <taxon>Anthoathecata</taxon>
        <taxon>Aplanulata</taxon>
        <taxon>Hydridae</taxon>
        <taxon>Hydra</taxon>
    </lineage>
</organism>
<dbReference type="PANTHER" id="PTHR23227:SF83">
    <property type="entry name" value="ENDONUCLEASE_EXONUCLEASE_PHOSPHATASE DOMAIN-CONTAINING PROTEIN"/>
    <property type="match status" value="1"/>
</dbReference>
<dbReference type="GeneID" id="136088371"/>
<dbReference type="InterPro" id="IPR027124">
    <property type="entry name" value="Swc5/CFDP1/2"/>
</dbReference>
<evidence type="ECO:0000313" key="2">
    <source>
        <dbReference type="RefSeq" id="XP_065668148.1"/>
    </source>
</evidence>
<keyword evidence="1" id="KW-1185">Reference proteome</keyword>
<dbReference type="Proteomes" id="UP001652625">
    <property type="component" value="Chromosome 12"/>
</dbReference>
<evidence type="ECO:0000313" key="1">
    <source>
        <dbReference type="Proteomes" id="UP001652625"/>
    </source>
</evidence>
<dbReference type="PANTHER" id="PTHR23227">
    <property type="entry name" value="BUCENTAUR RELATED"/>
    <property type="match status" value="1"/>
</dbReference>
<protein>
    <submittedName>
        <fullName evidence="2">Uncharacterized protein LOC136088371</fullName>
    </submittedName>
</protein>
<dbReference type="RefSeq" id="XP_065668148.1">
    <property type="nucleotide sequence ID" value="XM_065812076.1"/>
</dbReference>